<proteinExistence type="predicted"/>
<organism evidence="1 2">
    <name type="scientific">Hibiscus sabdariffa</name>
    <name type="common">roselle</name>
    <dbReference type="NCBI Taxonomy" id="183260"/>
    <lineage>
        <taxon>Eukaryota</taxon>
        <taxon>Viridiplantae</taxon>
        <taxon>Streptophyta</taxon>
        <taxon>Embryophyta</taxon>
        <taxon>Tracheophyta</taxon>
        <taxon>Spermatophyta</taxon>
        <taxon>Magnoliopsida</taxon>
        <taxon>eudicotyledons</taxon>
        <taxon>Gunneridae</taxon>
        <taxon>Pentapetalae</taxon>
        <taxon>rosids</taxon>
        <taxon>malvids</taxon>
        <taxon>Malvales</taxon>
        <taxon>Malvaceae</taxon>
        <taxon>Malvoideae</taxon>
        <taxon>Hibiscus</taxon>
    </lineage>
</organism>
<gene>
    <name evidence="1" type="ORF">V6N12_040031</name>
</gene>
<dbReference type="EMBL" id="JBBPBM010000020">
    <property type="protein sequence ID" value="KAK8551388.1"/>
    <property type="molecule type" value="Genomic_DNA"/>
</dbReference>
<evidence type="ECO:0000313" key="1">
    <source>
        <dbReference type="EMBL" id="KAK8551388.1"/>
    </source>
</evidence>
<dbReference type="Proteomes" id="UP001472677">
    <property type="component" value="Unassembled WGS sequence"/>
</dbReference>
<evidence type="ECO:0000313" key="2">
    <source>
        <dbReference type="Proteomes" id="UP001472677"/>
    </source>
</evidence>
<name>A0ABR2E2G9_9ROSI</name>
<accession>A0ABR2E2G9</accession>
<keyword evidence="2" id="KW-1185">Reference proteome</keyword>
<protein>
    <submittedName>
        <fullName evidence="1">Uncharacterized protein</fullName>
    </submittedName>
</protein>
<sequence>MEGKEEAGLPCSLGHVAESQCCRQVMIMIWPWLARRWMRRWDPSILKFGTAFALYEENCSKSGTWRATEVAKGGPPTCVY</sequence>
<reference evidence="1 2" key="1">
    <citation type="journal article" date="2024" name="G3 (Bethesda)">
        <title>Genome assembly of Hibiscus sabdariffa L. provides insights into metabolisms of medicinal natural products.</title>
        <authorList>
            <person name="Kim T."/>
        </authorList>
    </citation>
    <scope>NUCLEOTIDE SEQUENCE [LARGE SCALE GENOMIC DNA]</scope>
    <source>
        <strain evidence="1">TK-2024</strain>
        <tissue evidence="1">Old leaves</tissue>
    </source>
</reference>
<comment type="caution">
    <text evidence="1">The sequence shown here is derived from an EMBL/GenBank/DDBJ whole genome shotgun (WGS) entry which is preliminary data.</text>
</comment>